<evidence type="ECO:0000313" key="2">
    <source>
        <dbReference type="Proteomes" id="UP000614287"/>
    </source>
</evidence>
<name>A0A8J3FXN8_9BURK</name>
<keyword evidence="2" id="KW-1185">Reference proteome</keyword>
<gene>
    <name evidence="1" type="ORF">GCM10009007_03490</name>
</gene>
<dbReference type="AlphaFoldDB" id="A0A8J3FXN8"/>
<organism evidence="1 2">
    <name type="scientific">Formosimonas limnophila</name>
    <dbReference type="NCBI Taxonomy" id="1384487"/>
    <lineage>
        <taxon>Bacteria</taxon>
        <taxon>Pseudomonadati</taxon>
        <taxon>Pseudomonadota</taxon>
        <taxon>Betaproteobacteria</taxon>
        <taxon>Burkholderiales</taxon>
        <taxon>Burkholderiaceae</taxon>
        <taxon>Formosimonas</taxon>
    </lineage>
</organism>
<reference evidence="1" key="2">
    <citation type="submission" date="2020-09" db="EMBL/GenBank/DDBJ databases">
        <authorList>
            <person name="Sun Q."/>
            <person name="Kim S."/>
        </authorList>
    </citation>
    <scope>NUCLEOTIDE SEQUENCE</scope>
    <source>
        <strain evidence="1">KCTC 32501</strain>
    </source>
</reference>
<evidence type="ECO:0000313" key="1">
    <source>
        <dbReference type="EMBL" id="GHA66321.1"/>
    </source>
</evidence>
<comment type="caution">
    <text evidence="1">The sequence shown here is derived from an EMBL/GenBank/DDBJ whole genome shotgun (WGS) entry which is preliminary data.</text>
</comment>
<reference evidence="1" key="1">
    <citation type="journal article" date="2014" name="Int. J. Syst. Evol. Microbiol.">
        <title>Complete genome sequence of Corynebacterium casei LMG S-19264T (=DSM 44701T), isolated from a smear-ripened cheese.</title>
        <authorList>
            <consortium name="US DOE Joint Genome Institute (JGI-PGF)"/>
            <person name="Walter F."/>
            <person name="Albersmeier A."/>
            <person name="Kalinowski J."/>
            <person name="Ruckert C."/>
        </authorList>
    </citation>
    <scope>NUCLEOTIDE SEQUENCE</scope>
    <source>
        <strain evidence="1">KCTC 32501</strain>
    </source>
</reference>
<protein>
    <submittedName>
        <fullName evidence="1">Uncharacterized protein</fullName>
    </submittedName>
</protein>
<proteinExistence type="predicted"/>
<dbReference type="RefSeq" id="WP_189490751.1">
    <property type="nucleotide sequence ID" value="NZ_BMZG01000002.1"/>
</dbReference>
<accession>A0A8J3FXN8</accession>
<dbReference type="Proteomes" id="UP000614287">
    <property type="component" value="Unassembled WGS sequence"/>
</dbReference>
<dbReference type="EMBL" id="BMZG01000002">
    <property type="protein sequence ID" value="GHA66321.1"/>
    <property type="molecule type" value="Genomic_DNA"/>
</dbReference>
<sequence length="181" mass="19637">MNNKQSLNEVMRSHGMANAFRQSVAIPAEITNVYDDVIDVKPLQSVVRFDGVGNRNDVTQPLDYEGVRYVCGIGNNESGIYIPPEVGMQGIFIVADFDGDGDIEHAAVRQRSNGWFMPVLKVSHRDELTIKYKGSTIILTESGIDIKDSAGVSLVDAVKELNSIVKGCCGTGSPSAEAFQK</sequence>